<dbReference type="AlphaFoldDB" id="A0ABD1RSH7"/>
<evidence type="ECO:0000313" key="1">
    <source>
        <dbReference type="EMBL" id="KAL2491370.1"/>
    </source>
</evidence>
<organism evidence="1 2">
    <name type="scientific">Abeliophyllum distichum</name>
    <dbReference type="NCBI Taxonomy" id="126358"/>
    <lineage>
        <taxon>Eukaryota</taxon>
        <taxon>Viridiplantae</taxon>
        <taxon>Streptophyta</taxon>
        <taxon>Embryophyta</taxon>
        <taxon>Tracheophyta</taxon>
        <taxon>Spermatophyta</taxon>
        <taxon>Magnoliopsida</taxon>
        <taxon>eudicotyledons</taxon>
        <taxon>Gunneridae</taxon>
        <taxon>Pentapetalae</taxon>
        <taxon>asterids</taxon>
        <taxon>lamiids</taxon>
        <taxon>Lamiales</taxon>
        <taxon>Oleaceae</taxon>
        <taxon>Forsythieae</taxon>
        <taxon>Abeliophyllum</taxon>
    </lineage>
</organism>
<evidence type="ECO:0000313" key="2">
    <source>
        <dbReference type="Proteomes" id="UP001604336"/>
    </source>
</evidence>
<proteinExistence type="predicted"/>
<sequence>MKRKGQVVMTCSECGLQGHNKRYRLRPSTPSDDWFDAHLDPVGNDMESLLVSRKKGKLVPNKGNSVTSSQSQETNAVYHFMPTPGVNLQGQREGPAPSSLHVVGGKSVVDEIRMKEVDITPMVEDLERLNAEEAAIARARARSQINTRSSHFVPPRSR</sequence>
<dbReference type="Proteomes" id="UP001604336">
    <property type="component" value="Unassembled WGS sequence"/>
</dbReference>
<name>A0ABD1RSH7_9LAMI</name>
<gene>
    <name evidence="1" type="ORF">Adt_26998</name>
</gene>
<reference evidence="2" key="1">
    <citation type="submission" date="2024-07" db="EMBL/GenBank/DDBJ databases">
        <title>Two chromosome-level genome assemblies of Korean endemic species Abeliophyllum distichum and Forsythia ovata (Oleaceae).</title>
        <authorList>
            <person name="Jang H."/>
        </authorList>
    </citation>
    <scope>NUCLEOTIDE SEQUENCE [LARGE SCALE GENOMIC DNA]</scope>
</reference>
<accession>A0ABD1RSH7</accession>
<comment type="caution">
    <text evidence="1">The sequence shown here is derived from an EMBL/GenBank/DDBJ whole genome shotgun (WGS) entry which is preliminary data.</text>
</comment>
<keyword evidence="2" id="KW-1185">Reference proteome</keyword>
<dbReference type="EMBL" id="JBFOLK010000008">
    <property type="protein sequence ID" value="KAL2491370.1"/>
    <property type="molecule type" value="Genomic_DNA"/>
</dbReference>
<protein>
    <submittedName>
        <fullName evidence="1">Uncharacterized protein</fullName>
    </submittedName>
</protein>